<dbReference type="SUPFAM" id="SSF46785">
    <property type="entry name" value="Winged helix' DNA-binding domain"/>
    <property type="match status" value="1"/>
</dbReference>
<dbReference type="GO" id="GO:0003677">
    <property type="term" value="F:DNA binding"/>
    <property type="evidence" value="ECO:0007669"/>
    <property type="project" value="UniProtKB-KW"/>
</dbReference>
<evidence type="ECO:0000313" key="16">
    <source>
        <dbReference type="Proteomes" id="UP000198575"/>
    </source>
</evidence>
<dbReference type="Gene3D" id="2.60.120.10">
    <property type="entry name" value="Jelly Rolls"/>
    <property type="match status" value="1"/>
</dbReference>
<comment type="subcellular location">
    <subcellularLocation>
        <location evidence="1">Cytoplasm</location>
    </subcellularLocation>
</comment>
<dbReference type="Pfam" id="PF00027">
    <property type="entry name" value="cNMP_binding"/>
    <property type="match status" value="1"/>
</dbReference>
<evidence type="ECO:0000256" key="12">
    <source>
        <dbReference type="ARBA" id="ARBA00031697"/>
    </source>
</evidence>
<dbReference type="GO" id="GO:0003824">
    <property type="term" value="F:catalytic activity"/>
    <property type="evidence" value="ECO:0007669"/>
    <property type="project" value="UniProtKB-KW"/>
</dbReference>
<protein>
    <recommendedName>
        <fullName evidence="3">CRP-like protein Clp</fullName>
    </recommendedName>
    <alternativeName>
        <fullName evidence="12">Catabolite activation-like protein</fullName>
    </alternativeName>
</protein>
<dbReference type="SMART" id="SM00100">
    <property type="entry name" value="cNMP"/>
    <property type="match status" value="1"/>
</dbReference>
<evidence type="ECO:0000256" key="7">
    <source>
        <dbReference type="ARBA" id="ARBA00023015"/>
    </source>
</evidence>
<reference evidence="15 16" key="1">
    <citation type="submission" date="2016-10" db="EMBL/GenBank/DDBJ databases">
        <authorList>
            <person name="de Groot N.N."/>
        </authorList>
    </citation>
    <scope>NUCLEOTIDE SEQUENCE [LARGE SCALE GENOMIC DNA]</scope>
    <source>
        <strain evidence="15 16">CGMCC 1.7659</strain>
    </source>
</reference>
<dbReference type="Proteomes" id="UP000198575">
    <property type="component" value="Unassembled WGS sequence"/>
</dbReference>
<dbReference type="InterPro" id="IPR014710">
    <property type="entry name" value="RmlC-like_jellyroll"/>
</dbReference>
<gene>
    <name evidence="15" type="ORF">SAMN05216289_108102</name>
</gene>
<dbReference type="PROSITE" id="PS51063">
    <property type="entry name" value="HTH_CRP_2"/>
    <property type="match status" value="1"/>
</dbReference>
<feature type="domain" description="HTH crp-type" evidence="14">
    <location>
        <begin position="161"/>
        <end position="233"/>
    </location>
</feature>
<keyword evidence="9" id="KW-0238">DNA-binding</keyword>
<organism evidence="15 16">
    <name type="scientific">Dokdonella immobilis</name>
    <dbReference type="NCBI Taxonomy" id="578942"/>
    <lineage>
        <taxon>Bacteria</taxon>
        <taxon>Pseudomonadati</taxon>
        <taxon>Pseudomonadota</taxon>
        <taxon>Gammaproteobacteria</taxon>
        <taxon>Lysobacterales</taxon>
        <taxon>Rhodanobacteraceae</taxon>
        <taxon>Dokdonella</taxon>
    </lineage>
</organism>
<dbReference type="PROSITE" id="PS00888">
    <property type="entry name" value="CNMP_BINDING_1"/>
    <property type="match status" value="1"/>
</dbReference>
<evidence type="ECO:0000259" key="13">
    <source>
        <dbReference type="PROSITE" id="PS50042"/>
    </source>
</evidence>
<evidence type="ECO:0000256" key="3">
    <source>
        <dbReference type="ARBA" id="ARBA00020769"/>
    </source>
</evidence>
<comment type="subunit">
    <text evidence="2">Homodimer.</text>
</comment>
<dbReference type="InterPro" id="IPR000595">
    <property type="entry name" value="cNMP-bd_dom"/>
</dbReference>
<keyword evidence="5" id="KW-0021">Allosteric enzyme</keyword>
<dbReference type="EMBL" id="FOVF01000008">
    <property type="protein sequence ID" value="SFN22269.1"/>
    <property type="molecule type" value="Genomic_DNA"/>
</dbReference>
<evidence type="ECO:0000256" key="5">
    <source>
        <dbReference type="ARBA" id="ARBA00022533"/>
    </source>
</evidence>
<dbReference type="SUPFAM" id="SSF51206">
    <property type="entry name" value="cAMP-binding domain-like"/>
    <property type="match status" value="1"/>
</dbReference>
<keyword evidence="15" id="KW-0675">Receptor</keyword>
<evidence type="ECO:0000256" key="4">
    <source>
        <dbReference type="ARBA" id="ARBA00022491"/>
    </source>
</evidence>
<dbReference type="NCBIfam" id="NF008732">
    <property type="entry name" value="PRK11753.1"/>
    <property type="match status" value="1"/>
</dbReference>
<dbReference type="InterPro" id="IPR036390">
    <property type="entry name" value="WH_DNA-bd_sf"/>
</dbReference>
<keyword evidence="11" id="KW-0804">Transcription</keyword>
<keyword evidence="7" id="KW-0805">Transcription regulation</keyword>
<proteinExistence type="predicted"/>
<dbReference type="InterPro" id="IPR018490">
    <property type="entry name" value="cNMP-bd_dom_sf"/>
</dbReference>
<accession>A0A1I4XAL2</accession>
<evidence type="ECO:0000256" key="11">
    <source>
        <dbReference type="ARBA" id="ARBA00023163"/>
    </source>
</evidence>
<dbReference type="STRING" id="578942.SAMN05216289_108102"/>
<keyword evidence="16" id="KW-1185">Reference proteome</keyword>
<dbReference type="Pfam" id="PF00325">
    <property type="entry name" value="Crp"/>
    <property type="match status" value="1"/>
</dbReference>
<dbReference type="PRINTS" id="PR00034">
    <property type="entry name" value="HTHCRP"/>
</dbReference>
<dbReference type="InterPro" id="IPR012318">
    <property type="entry name" value="HTH_CRP"/>
</dbReference>
<evidence type="ECO:0000256" key="1">
    <source>
        <dbReference type="ARBA" id="ARBA00004496"/>
    </source>
</evidence>
<dbReference type="Gene3D" id="1.10.10.10">
    <property type="entry name" value="Winged helix-like DNA-binding domain superfamily/Winged helix DNA-binding domain"/>
    <property type="match status" value="1"/>
</dbReference>
<keyword evidence="8" id="KW-0843">Virulence</keyword>
<dbReference type="CDD" id="cd00038">
    <property type="entry name" value="CAP_ED"/>
    <property type="match status" value="1"/>
</dbReference>
<dbReference type="PROSITE" id="PS50042">
    <property type="entry name" value="CNMP_BINDING_3"/>
    <property type="match status" value="1"/>
</dbReference>
<evidence type="ECO:0000256" key="10">
    <source>
        <dbReference type="ARBA" id="ARBA00023159"/>
    </source>
</evidence>
<dbReference type="SMART" id="SM00419">
    <property type="entry name" value="HTH_CRP"/>
    <property type="match status" value="1"/>
</dbReference>
<sequence>MKMADFRYTLQRNVSKVQAPPSLTPDREAMERFLGMCHRRRYPNKTAIIRPGDSANILYYVIDGSLTVSSEDEEGRELILTYLNRGEFIGEMGIFVETPRREVMVRTRTPCELAEIGYERMFNLFEGPLRDECPKILFAIGSQLTNRLLHTSRKVSRLAFMDVTGRVGKTLIDLTNEPDAMTHPLGTQIRISRQEISRIVGCSREMVGRVLKQLEEQRMIDVSGKTIVVLGRRADPP</sequence>
<dbReference type="PANTHER" id="PTHR24567">
    <property type="entry name" value="CRP FAMILY TRANSCRIPTIONAL REGULATORY PROTEIN"/>
    <property type="match status" value="1"/>
</dbReference>
<evidence type="ECO:0000256" key="6">
    <source>
        <dbReference type="ARBA" id="ARBA00022636"/>
    </source>
</evidence>
<dbReference type="FunFam" id="1.10.10.10:FF:000006">
    <property type="entry name" value="cAMP-activated global transcriptional regulator CRP"/>
    <property type="match status" value="1"/>
</dbReference>
<evidence type="ECO:0000313" key="15">
    <source>
        <dbReference type="EMBL" id="SFN22269.1"/>
    </source>
</evidence>
<dbReference type="InterPro" id="IPR050397">
    <property type="entry name" value="Env_Response_Regulators"/>
</dbReference>
<evidence type="ECO:0000256" key="2">
    <source>
        <dbReference type="ARBA" id="ARBA00011738"/>
    </source>
</evidence>
<dbReference type="InterPro" id="IPR036388">
    <property type="entry name" value="WH-like_DNA-bd_sf"/>
</dbReference>
<feature type="domain" description="Cyclic nucleotide-binding" evidence="13">
    <location>
        <begin position="26"/>
        <end position="125"/>
    </location>
</feature>
<dbReference type="PANTHER" id="PTHR24567:SF68">
    <property type="entry name" value="DNA-BINDING TRANSCRIPTIONAL DUAL REGULATOR CRP"/>
    <property type="match status" value="1"/>
</dbReference>
<evidence type="ECO:0000256" key="9">
    <source>
        <dbReference type="ARBA" id="ARBA00023125"/>
    </source>
</evidence>
<dbReference type="AlphaFoldDB" id="A0A1I4XAL2"/>
<evidence type="ECO:0000256" key="8">
    <source>
        <dbReference type="ARBA" id="ARBA00023026"/>
    </source>
</evidence>
<keyword evidence="4" id="KW-0678">Repressor</keyword>
<keyword evidence="6" id="KW-0973">c-di-GMP</keyword>
<dbReference type="InterPro" id="IPR018488">
    <property type="entry name" value="cNMP-bd_CS"/>
</dbReference>
<keyword evidence="10" id="KW-0010">Activator</keyword>
<evidence type="ECO:0000259" key="14">
    <source>
        <dbReference type="PROSITE" id="PS51063"/>
    </source>
</evidence>
<dbReference type="GO" id="GO:0005829">
    <property type="term" value="C:cytosol"/>
    <property type="evidence" value="ECO:0007669"/>
    <property type="project" value="TreeGrafter"/>
</dbReference>
<name>A0A1I4XAL2_9GAMM</name>
<dbReference type="GO" id="GO:0003700">
    <property type="term" value="F:DNA-binding transcription factor activity"/>
    <property type="evidence" value="ECO:0007669"/>
    <property type="project" value="TreeGrafter"/>
</dbReference>